<comment type="catalytic activity">
    <reaction evidence="10">
        <text>a 5'-end (5'-triphosphoguanosine)-ribonucleoside in mRNA + S-adenosyl-L-methionine = a 5'-end (N(7)-methyl 5'-triphosphoguanosine)-ribonucleoside in mRNA + S-adenosyl-L-homocysteine</text>
        <dbReference type="Rhea" id="RHEA:67008"/>
        <dbReference type="Rhea" id="RHEA-COMP:17166"/>
        <dbReference type="Rhea" id="RHEA-COMP:17167"/>
        <dbReference type="ChEBI" id="CHEBI:57856"/>
        <dbReference type="ChEBI" id="CHEBI:59789"/>
        <dbReference type="ChEBI" id="CHEBI:156461"/>
        <dbReference type="ChEBI" id="CHEBI:167617"/>
        <dbReference type="EC" id="2.1.1.56"/>
    </reaction>
</comment>
<feature type="binding site" evidence="11">
    <location>
        <position position="37"/>
    </location>
    <ligand>
        <name>S-adenosyl-L-methionine</name>
        <dbReference type="ChEBI" id="CHEBI:59789"/>
    </ligand>
</feature>
<feature type="binding site" evidence="11">
    <location>
        <position position="145"/>
    </location>
    <ligand>
        <name>S-adenosyl-L-methionine</name>
        <dbReference type="ChEBI" id="CHEBI:59789"/>
    </ligand>
</feature>
<keyword evidence="4" id="KW-0507">mRNA processing</keyword>
<dbReference type="PIRSF" id="PIRSF028762">
    <property type="entry name" value="ABD1"/>
    <property type="match status" value="1"/>
</dbReference>
<dbReference type="Gene3D" id="3.40.50.150">
    <property type="entry name" value="Vaccinia Virus protein VP39"/>
    <property type="match status" value="1"/>
</dbReference>
<evidence type="ECO:0000259" key="12">
    <source>
        <dbReference type="PROSITE" id="PS51562"/>
    </source>
</evidence>
<dbReference type="Pfam" id="PF03291">
    <property type="entry name" value="mRNA_G-N7_MeTrfase"/>
    <property type="match status" value="1"/>
</dbReference>
<dbReference type="PANTHER" id="PTHR12189">
    <property type="entry name" value="MRNA GUANINE-7- METHYLTRANSFERASE"/>
    <property type="match status" value="1"/>
</dbReference>
<evidence type="ECO:0000256" key="1">
    <source>
        <dbReference type="ARBA" id="ARBA00004123"/>
    </source>
</evidence>
<evidence type="ECO:0000256" key="3">
    <source>
        <dbReference type="ARBA" id="ARBA00022603"/>
    </source>
</evidence>
<evidence type="ECO:0000256" key="8">
    <source>
        <dbReference type="ARBA" id="ARBA00023042"/>
    </source>
</evidence>
<feature type="non-terminal residue" evidence="13">
    <location>
        <position position="350"/>
    </location>
</feature>
<dbReference type="CDD" id="cd02440">
    <property type="entry name" value="AdoMet_MTases"/>
    <property type="match status" value="1"/>
</dbReference>
<organism evidence="13 14">
    <name type="scientific">Pristionchus mayeri</name>
    <dbReference type="NCBI Taxonomy" id="1317129"/>
    <lineage>
        <taxon>Eukaryota</taxon>
        <taxon>Metazoa</taxon>
        <taxon>Ecdysozoa</taxon>
        <taxon>Nematoda</taxon>
        <taxon>Chromadorea</taxon>
        <taxon>Rhabditida</taxon>
        <taxon>Rhabditina</taxon>
        <taxon>Diplogasteromorpha</taxon>
        <taxon>Diplogasteroidea</taxon>
        <taxon>Neodiplogasteridae</taxon>
        <taxon>Pristionchus</taxon>
    </lineage>
</organism>
<dbReference type="GO" id="GO:0005634">
    <property type="term" value="C:nucleus"/>
    <property type="evidence" value="ECO:0007669"/>
    <property type="project" value="UniProtKB-SubCell"/>
</dbReference>
<evidence type="ECO:0000256" key="6">
    <source>
        <dbReference type="ARBA" id="ARBA00022691"/>
    </source>
</evidence>
<evidence type="ECO:0000256" key="9">
    <source>
        <dbReference type="ARBA" id="ARBA00023242"/>
    </source>
</evidence>
<evidence type="ECO:0000256" key="2">
    <source>
        <dbReference type="ARBA" id="ARBA00011926"/>
    </source>
</evidence>
<keyword evidence="3" id="KW-0489">Methyltransferase</keyword>
<dbReference type="EC" id="2.1.1.56" evidence="2"/>
<keyword evidence="7" id="KW-0694">RNA-binding</keyword>
<reference evidence="14" key="1">
    <citation type="submission" date="2022-10" db="EMBL/GenBank/DDBJ databases">
        <title>Genome assembly of Pristionchus species.</title>
        <authorList>
            <person name="Yoshida K."/>
            <person name="Sommer R.J."/>
        </authorList>
    </citation>
    <scope>NUCLEOTIDE SEQUENCE [LARGE SCALE GENOMIC DNA]</scope>
    <source>
        <strain evidence="14">RS5460</strain>
    </source>
</reference>
<keyword evidence="9" id="KW-0539">Nucleus</keyword>
<dbReference type="Proteomes" id="UP001328107">
    <property type="component" value="Unassembled WGS sequence"/>
</dbReference>
<dbReference type="InterPro" id="IPR004971">
    <property type="entry name" value="mRNA_G-N7_MeTrfase_dom"/>
</dbReference>
<comment type="subcellular location">
    <subcellularLocation>
        <location evidence="1">Nucleus</location>
    </subcellularLocation>
</comment>
<dbReference type="InterPro" id="IPR039753">
    <property type="entry name" value="RG7MT1"/>
</dbReference>
<sequence length="350" mass="39837">MSASTVASHYNSVKQSGIEERKNSRIYHLRNLNNWMKSSLINDALKLLRDQRIDHPRILDIACGKGGDLRKWSSARAKSVVMADIAEVSIEQAKGRYEEMRGREGSRLFPAQFITLDCCDNDLLPLIDPSFLPVDLVSCQFAFHYSFVNQSSARQMLRNCVSSLREGGLFIGTLPDAERIVWSARSASFNDNKWQNRVCSVHYDASTSLDIPPLFGAKFDFSLDEQVNCPEFLAYFPLLVKLAEEEGLELVWEKRFPQAANEYLQSEEGRSLLYRMSGLMVVSRDKDKERNVEGELDHVKEWMDDESERNGGSVVSRWGRSIFYSSSGHYLTGRVAGILHVYSILLQKED</sequence>
<keyword evidence="14" id="KW-1185">Reference proteome</keyword>
<evidence type="ECO:0000313" key="13">
    <source>
        <dbReference type="EMBL" id="GMR53677.1"/>
    </source>
</evidence>
<dbReference type="InterPro" id="IPR029063">
    <property type="entry name" value="SAM-dependent_MTases_sf"/>
</dbReference>
<dbReference type="InterPro" id="IPR016899">
    <property type="entry name" value="mRNA_G-N7_MeTrfase_euk"/>
</dbReference>
<keyword evidence="6" id="KW-0949">S-adenosyl-L-methionine</keyword>
<dbReference type="PROSITE" id="PS51562">
    <property type="entry name" value="RNA_CAP0_MT"/>
    <property type="match status" value="1"/>
</dbReference>
<proteinExistence type="predicted"/>
<name>A0AAN5D110_9BILA</name>
<comment type="caution">
    <text evidence="13">The sequence shown here is derived from an EMBL/GenBank/DDBJ whole genome shotgun (WGS) entry which is preliminary data.</text>
</comment>
<evidence type="ECO:0000256" key="11">
    <source>
        <dbReference type="PIRSR" id="PIRSR028762-1"/>
    </source>
</evidence>
<dbReference type="EMBL" id="BTRK01000005">
    <property type="protein sequence ID" value="GMR53677.1"/>
    <property type="molecule type" value="Genomic_DNA"/>
</dbReference>
<feature type="binding site" evidence="11">
    <location>
        <position position="140"/>
    </location>
    <ligand>
        <name>S-adenosyl-L-methionine</name>
        <dbReference type="ChEBI" id="CHEBI:59789"/>
    </ligand>
</feature>
<accession>A0AAN5D110</accession>
<dbReference type="SUPFAM" id="SSF53335">
    <property type="entry name" value="S-adenosyl-L-methionine-dependent methyltransferases"/>
    <property type="match status" value="1"/>
</dbReference>
<keyword evidence="8" id="KW-0506">mRNA capping</keyword>
<feature type="binding site" evidence="11">
    <location>
        <position position="62"/>
    </location>
    <ligand>
        <name>S-adenosyl-L-methionine</name>
        <dbReference type="ChEBI" id="CHEBI:59789"/>
    </ligand>
</feature>
<evidence type="ECO:0000256" key="7">
    <source>
        <dbReference type="ARBA" id="ARBA00022884"/>
    </source>
</evidence>
<evidence type="ECO:0000256" key="4">
    <source>
        <dbReference type="ARBA" id="ARBA00022664"/>
    </source>
</evidence>
<evidence type="ECO:0000256" key="5">
    <source>
        <dbReference type="ARBA" id="ARBA00022679"/>
    </source>
</evidence>
<dbReference type="AlphaFoldDB" id="A0AAN5D110"/>
<feature type="domain" description="MRNA cap 0 methyltransferase" evidence="12">
    <location>
        <begin position="24"/>
        <end position="288"/>
    </location>
</feature>
<evidence type="ECO:0000256" key="10">
    <source>
        <dbReference type="ARBA" id="ARBA00044712"/>
    </source>
</evidence>
<gene>
    <name evidence="13" type="ORF">PMAYCL1PPCAC_23872</name>
</gene>
<feature type="binding site" evidence="11">
    <location>
        <position position="84"/>
    </location>
    <ligand>
        <name>S-adenosyl-L-methionine</name>
        <dbReference type="ChEBI" id="CHEBI:59789"/>
    </ligand>
</feature>
<protein>
    <recommendedName>
        <fullName evidence="2">mRNA (guanine-N(7))-methyltransferase</fullName>
        <ecNumber evidence="2">2.1.1.56</ecNumber>
    </recommendedName>
</protein>
<feature type="binding site" evidence="11">
    <location>
        <position position="117"/>
    </location>
    <ligand>
        <name>S-adenosyl-L-methionine</name>
        <dbReference type="ChEBI" id="CHEBI:59789"/>
    </ligand>
</feature>
<evidence type="ECO:0000313" key="14">
    <source>
        <dbReference type="Proteomes" id="UP001328107"/>
    </source>
</evidence>
<dbReference type="GO" id="GO:0003723">
    <property type="term" value="F:RNA binding"/>
    <property type="evidence" value="ECO:0007669"/>
    <property type="project" value="UniProtKB-KW"/>
</dbReference>
<keyword evidence="5" id="KW-0808">Transferase</keyword>
<dbReference type="GO" id="GO:0004482">
    <property type="term" value="F:mRNA 5'-cap (guanine-N7-)-methyltransferase activity"/>
    <property type="evidence" value="ECO:0007669"/>
    <property type="project" value="UniProtKB-EC"/>
</dbReference>
<dbReference type="PANTHER" id="PTHR12189:SF2">
    <property type="entry name" value="MRNA CAP GUANINE-N7 METHYLTRANSFERASE"/>
    <property type="match status" value="1"/>
</dbReference>